<comment type="caution">
    <text evidence="2">The sequence shown here is derived from an EMBL/GenBank/DDBJ whole genome shotgun (WGS) entry which is preliminary data.</text>
</comment>
<keyword evidence="1" id="KW-0732">Signal</keyword>
<evidence type="ECO:0008006" key="4">
    <source>
        <dbReference type="Google" id="ProtNLM"/>
    </source>
</evidence>
<dbReference type="PANTHER" id="PTHR30006">
    <property type="entry name" value="THIAMINE-BINDING PERIPLASMIC PROTEIN-RELATED"/>
    <property type="match status" value="1"/>
</dbReference>
<protein>
    <recommendedName>
        <fullName evidence="4">Iron ABC transporter substrate-binding protein</fullName>
    </recommendedName>
</protein>
<sequence length="486" mass="54218">MIKRLLPILILLAVIVAAPLVLRRDTEVAQTAANADRLVILTPHNESIRREFGEAFARYWKEKTGDALFIDWRSPAGGGEIQRVLDSAFAAAEDLGKEGTEYDIFFGGGEHDFRKQDSLGRLAKLDVFDTHPEWFNDAVVPASFTGQTFYDPQHRWVGVCVSQFGILYNKDALEWIHQQPPTRWEDLTHAAYFGRLALADPTMSSSVMQSFEMMIQAQMQEVLHKKGDSPASRAEGWDRGMRLILNLGANARYFSDSSSKIPHDVALGDAAAGTAIDFYGRTMEETVAHAGTSRLKWIAPIGGTPVSVDPVAVFRGAPNAAIAQEFVSFCLSEEGQLLWNRKPGTQGGPESKPLRRLPVRRDLYTPDRLVDFTDPDAMPFERAGRFVYRPELTGAAFNALRFVIKAMCIASHDELTAAWKRRVVDGGEDPARLFDLSEVSYDKVMNEWVPLVKNGSKIEISRRSTDLGKHFKAQYEAILDGKEARP</sequence>
<gene>
    <name evidence="2" type="ORF">Hsar01_03833</name>
</gene>
<evidence type="ECO:0000313" key="3">
    <source>
        <dbReference type="Proteomes" id="UP001476282"/>
    </source>
</evidence>
<accession>A0ABP9UST1</accession>
<dbReference type="RefSeq" id="WP_353568692.1">
    <property type="nucleotide sequence ID" value="NZ_BAABRI010000029.1"/>
</dbReference>
<evidence type="ECO:0000256" key="1">
    <source>
        <dbReference type="ARBA" id="ARBA00022729"/>
    </source>
</evidence>
<reference evidence="2 3" key="1">
    <citation type="submission" date="2024-02" db="EMBL/GenBank/DDBJ databases">
        <title>Haloferula sargassicola NBRC 104335.</title>
        <authorList>
            <person name="Ichikawa N."/>
            <person name="Katano-Makiyama Y."/>
            <person name="Hidaka K."/>
        </authorList>
    </citation>
    <scope>NUCLEOTIDE SEQUENCE [LARGE SCALE GENOMIC DNA]</scope>
    <source>
        <strain evidence="2 3">NBRC 104335</strain>
    </source>
</reference>
<evidence type="ECO:0000313" key="2">
    <source>
        <dbReference type="EMBL" id="GAA5484588.1"/>
    </source>
</evidence>
<organism evidence="2 3">
    <name type="scientific">Haloferula sargassicola</name>
    <dbReference type="NCBI Taxonomy" id="490096"/>
    <lineage>
        <taxon>Bacteria</taxon>
        <taxon>Pseudomonadati</taxon>
        <taxon>Verrucomicrobiota</taxon>
        <taxon>Verrucomicrobiia</taxon>
        <taxon>Verrucomicrobiales</taxon>
        <taxon>Verrucomicrobiaceae</taxon>
        <taxon>Haloferula</taxon>
    </lineage>
</organism>
<name>A0ABP9UST1_9BACT</name>
<proteinExistence type="predicted"/>
<dbReference type="PANTHER" id="PTHR30006:SF24">
    <property type="entry name" value="SLL0237 PROTEIN"/>
    <property type="match status" value="1"/>
</dbReference>
<dbReference type="Proteomes" id="UP001476282">
    <property type="component" value="Unassembled WGS sequence"/>
</dbReference>
<dbReference type="Gene3D" id="3.40.190.10">
    <property type="entry name" value="Periplasmic binding protein-like II"/>
    <property type="match status" value="2"/>
</dbReference>
<dbReference type="SUPFAM" id="SSF53850">
    <property type="entry name" value="Periplasmic binding protein-like II"/>
    <property type="match status" value="1"/>
</dbReference>
<dbReference type="Pfam" id="PF13343">
    <property type="entry name" value="SBP_bac_6"/>
    <property type="match status" value="1"/>
</dbReference>
<keyword evidence="3" id="KW-1185">Reference proteome</keyword>
<dbReference type="EMBL" id="BAABRI010000029">
    <property type="protein sequence ID" value="GAA5484588.1"/>
    <property type="molecule type" value="Genomic_DNA"/>
</dbReference>